<dbReference type="EMBL" id="BDGJ01000164">
    <property type="protein sequence ID" value="GAW93594.1"/>
    <property type="molecule type" value="Genomic_DNA"/>
</dbReference>
<keyword evidence="2" id="KW-1133">Transmembrane helix</keyword>
<gene>
    <name evidence="3" type="ORF">KKC1_27230</name>
</gene>
<keyword evidence="2" id="KW-0472">Membrane</keyword>
<feature type="transmembrane region" description="Helical" evidence="2">
    <location>
        <begin position="20"/>
        <end position="39"/>
    </location>
</feature>
<feature type="region of interest" description="Disordered" evidence="1">
    <location>
        <begin position="296"/>
        <end position="345"/>
    </location>
</feature>
<name>A0A1Z5HVP4_9FIRM</name>
<dbReference type="Gene3D" id="2.60.40.1120">
    <property type="entry name" value="Carboxypeptidase-like, regulatory domain"/>
    <property type="match status" value="1"/>
</dbReference>
<dbReference type="GO" id="GO:0030246">
    <property type="term" value="F:carbohydrate binding"/>
    <property type="evidence" value="ECO:0007669"/>
    <property type="project" value="InterPro"/>
</dbReference>
<dbReference type="Pfam" id="PF13620">
    <property type="entry name" value="CarboxypepD_reg"/>
    <property type="match status" value="1"/>
</dbReference>
<dbReference type="SUPFAM" id="SSF49452">
    <property type="entry name" value="Starch-binding domain-like"/>
    <property type="match status" value="1"/>
</dbReference>
<proteinExistence type="predicted"/>
<dbReference type="RefSeq" id="WP_143288752.1">
    <property type="nucleotide sequence ID" value="NZ_BDGJ01000164.1"/>
</dbReference>
<dbReference type="AlphaFoldDB" id="A0A1Z5HVP4"/>
<evidence type="ECO:0000313" key="4">
    <source>
        <dbReference type="Proteomes" id="UP000197032"/>
    </source>
</evidence>
<evidence type="ECO:0000256" key="2">
    <source>
        <dbReference type="SAM" id="Phobius"/>
    </source>
</evidence>
<dbReference type="OrthoDB" id="1726259at2"/>
<accession>A0A1Z5HVP4</accession>
<protein>
    <recommendedName>
        <fullName evidence="5">Carboxypeptidase regulatory-like domain-containing protein</fullName>
    </recommendedName>
</protein>
<dbReference type="InterPro" id="IPR008969">
    <property type="entry name" value="CarboxyPept-like_regulatory"/>
</dbReference>
<organism evidence="3 4">
    <name type="scientific">Calderihabitans maritimus</name>
    <dbReference type="NCBI Taxonomy" id="1246530"/>
    <lineage>
        <taxon>Bacteria</taxon>
        <taxon>Bacillati</taxon>
        <taxon>Bacillota</taxon>
        <taxon>Clostridia</taxon>
        <taxon>Neomoorellales</taxon>
        <taxon>Calderihabitantaceae</taxon>
        <taxon>Calderihabitans</taxon>
    </lineage>
</organism>
<feature type="region of interest" description="Disordered" evidence="1">
    <location>
        <begin position="376"/>
        <end position="405"/>
    </location>
</feature>
<dbReference type="Proteomes" id="UP000197032">
    <property type="component" value="Unassembled WGS sequence"/>
</dbReference>
<reference evidence="4" key="1">
    <citation type="journal article" date="2017" name="Appl. Environ. Microbiol.">
        <title>Genomic Analysis of Calderihabitans maritimus KKC1, a Thermophilic, Hydrogenogenic, Carboxydotrophic Bacterium Isolated from Marine Sediment.</title>
        <authorList>
            <person name="Omae K."/>
            <person name="Yoneda Y."/>
            <person name="Fukuyama Y."/>
            <person name="Yoshida T."/>
            <person name="Sako Y."/>
        </authorList>
    </citation>
    <scope>NUCLEOTIDE SEQUENCE [LARGE SCALE GENOMIC DNA]</scope>
    <source>
        <strain evidence="4">KKC1</strain>
    </source>
</reference>
<dbReference type="InterPro" id="IPR013784">
    <property type="entry name" value="Carb-bd-like_fold"/>
</dbReference>
<evidence type="ECO:0000313" key="3">
    <source>
        <dbReference type="EMBL" id="GAW93594.1"/>
    </source>
</evidence>
<comment type="caution">
    <text evidence="3">The sequence shown here is derived from an EMBL/GenBank/DDBJ whole genome shotgun (WGS) entry which is preliminary data.</text>
</comment>
<evidence type="ECO:0008006" key="5">
    <source>
        <dbReference type="Google" id="ProtNLM"/>
    </source>
</evidence>
<dbReference type="SUPFAM" id="SSF49464">
    <property type="entry name" value="Carboxypeptidase regulatory domain-like"/>
    <property type="match status" value="1"/>
</dbReference>
<keyword evidence="4" id="KW-1185">Reference proteome</keyword>
<keyword evidence="2" id="KW-0812">Transmembrane</keyword>
<sequence length="405" mass="43531">MRGIKALIHNERFRTVCRLLTIGVLLSIVLNIVPLLPVAQGGEEGVTPQTVSRLVYGTSDGKPRASVSVSVYSPRKKEVILKLPKPLVFLKARSNRKVMAPEGTLKISGNVTENSTGRPLSGVTVSLMWDGKATQFSTVTDAAGNYSLEGVGPGKYILLFEHPGYSPEEFGVELNDDLTQDCAMFRTTSLKAQVTNEWGEPLEGVTVTLVNQNVPDQRIRLSTALGGWFSLVEVPPGRYLLSVSQGKHRKKKMIWLDEHPQELRVMLSGVGPVSPSVPEAVYGENSSVENTVYGTPQENRELSVGGSSRSRPKADTVKQNQPGAGDVIHGTPSVGDSVYDSPSVGNEIPAALESVNQEAGTGTQDLPGMGDVIHDASTVRESDNDLSNGSEEVNGELPSVQEQVY</sequence>
<evidence type="ECO:0000256" key="1">
    <source>
        <dbReference type="SAM" id="MobiDB-lite"/>
    </source>
</evidence>